<dbReference type="PANTHER" id="PTHR11711">
    <property type="entry name" value="ADP RIBOSYLATION FACTOR-RELATED"/>
    <property type="match status" value="1"/>
</dbReference>
<keyword evidence="4" id="KW-0547">Nucleotide-binding</keyword>
<evidence type="ECO:0000256" key="7">
    <source>
        <dbReference type="ARBA" id="ARBA00023034"/>
    </source>
</evidence>
<evidence type="ECO:0000256" key="3">
    <source>
        <dbReference type="ARBA" id="ARBA00022707"/>
    </source>
</evidence>
<keyword evidence="7" id="KW-0333">Golgi apparatus</keyword>
<evidence type="ECO:0000256" key="5">
    <source>
        <dbReference type="ARBA" id="ARBA00022892"/>
    </source>
</evidence>
<comment type="caution">
    <text evidence="9">The sequence shown here is derived from an EMBL/GenBank/DDBJ whole genome shotgun (WGS) entry which is preliminary data.</text>
</comment>
<dbReference type="GO" id="GO:0003924">
    <property type="term" value="F:GTPase activity"/>
    <property type="evidence" value="ECO:0007669"/>
    <property type="project" value="InterPro"/>
</dbReference>
<dbReference type="Pfam" id="PF00025">
    <property type="entry name" value="Arf"/>
    <property type="match status" value="1"/>
</dbReference>
<dbReference type="EMBL" id="JAAMPC010000003">
    <property type="protein sequence ID" value="KAG2322565.1"/>
    <property type="molecule type" value="Genomic_DNA"/>
</dbReference>
<protein>
    <submittedName>
        <fullName evidence="9">Uncharacterized protein</fullName>
    </submittedName>
</protein>
<dbReference type="GO" id="GO:0015031">
    <property type="term" value="P:protein transport"/>
    <property type="evidence" value="ECO:0007669"/>
    <property type="project" value="UniProtKB-KW"/>
</dbReference>
<keyword evidence="8" id="KW-0342">GTP-binding</keyword>
<reference evidence="9 10" key="1">
    <citation type="submission" date="2020-02" db="EMBL/GenBank/DDBJ databases">
        <authorList>
            <person name="Ma Q."/>
            <person name="Huang Y."/>
            <person name="Song X."/>
            <person name="Pei D."/>
        </authorList>
    </citation>
    <scope>NUCLEOTIDE SEQUENCE [LARGE SCALE GENOMIC DNA]</scope>
    <source>
        <strain evidence="9">Sxm20200214</strain>
        <tissue evidence="9">Leaf</tissue>
    </source>
</reference>
<dbReference type="GO" id="GO:0005794">
    <property type="term" value="C:Golgi apparatus"/>
    <property type="evidence" value="ECO:0007669"/>
    <property type="project" value="UniProtKB-SubCell"/>
</dbReference>
<gene>
    <name evidence="9" type="ORF">Bca52824_015778</name>
</gene>
<dbReference type="Gene3D" id="3.40.50.300">
    <property type="entry name" value="P-loop containing nucleotide triphosphate hydrolases"/>
    <property type="match status" value="1"/>
</dbReference>
<keyword evidence="3" id="KW-0519">Myristate</keyword>
<keyword evidence="6" id="KW-0653">Protein transport</keyword>
<evidence type="ECO:0000256" key="4">
    <source>
        <dbReference type="ARBA" id="ARBA00022741"/>
    </source>
</evidence>
<comment type="subcellular location">
    <subcellularLocation>
        <location evidence="1">Golgi apparatus</location>
    </subcellularLocation>
</comment>
<name>A0A8X7W573_BRACI</name>
<keyword evidence="3" id="KW-0449">Lipoprotein</keyword>
<comment type="similarity">
    <text evidence="2">Belongs to the small GTPase superfamily. Arf family.</text>
</comment>
<dbReference type="InterPro" id="IPR027417">
    <property type="entry name" value="P-loop_NTPase"/>
</dbReference>
<keyword evidence="5" id="KW-0931">ER-Golgi transport</keyword>
<proteinExistence type="inferred from homology"/>
<dbReference type="SUPFAM" id="SSF52540">
    <property type="entry name" value="P-loop containing nucleoside triphosphate hydrolases"/>
    <property type="match status" value="1"/>
</dbReference>
<sequence>MGTTFGKPFAGLFQETEPRIVFFGLNYSGTSSILHHLKTGDTISETSVPVGFVFVVDSTYRERIEDAQSLLYMVMDEIQGNAPDNAAVLVYNNIHLVPGAAMTASEISNKLDLASLRQRNWQRNWHVQSSCSLCGYGIHEGFDWLSKNTARM</sequence>
<dbReference type="OrthoDB" id="1085066at2759"/>
<organism evidence="9 10">
    <name type="scientific">Brassica carinata</name>
    <name type="common">Ethiopian mustard</name>
    <name type="synonym">Abyssinian cabbage</name>
    <dbReference type="NCBI Taxonomy" id="52824"/>
    <lineage>
        <taxon>Eukaryota</taxon>
        <taxon>Viridiplantae</taxon>
        <taxon>Streptophyta</taxon>
        <taxon>Embryophyta</taxon>
        <taxon>Tracheophyta</taxon>
        <taxon>Spermatophyta</taxon>
        <taxon>Magnoliopsida</taxon>
        <taxon>eudicotyledons</taxon>
        <taxon>Gunneridae</taxon>
        <taxon>Pentapetalae</taxon>
        <taxon>rosids</taxon>
        <taxon>malvids</taxon>
        <taxon>Brassicales</taxon>
        <taxon>Brassicaceae</taxon>
        <taxon>Brassiceae</taxon>
        <taxon>Brassica</taxon>
    </lineage>
</organism>
<evidence type="ECO:0000313" key="9">
    <source>
        <dbReference type="EMBL" id="KAG2322565.1"/>
    </source>
</evidence>
<dbReference type="InterPro" id="IPR024156">
    <property type="entry name" value="Small_GTPase_ARF"/>
</dbReference>
<accession>A0A8X7W573</accession>
<dbReference type="Proteomes" id="UP000886595">
    <property type="component" value="Unassembled WGS sequence"/>
</dbReference>
<dbReference type="GO" id="GO:0016192">
    <property type="term" value="P:vesicle-mediated transport"/>
    <property type="evidence" value="ECO:0007669"/>
    <property type="project" value="UniProtKB-KW"/>
</dbReference>
<evidence type="ECO:0000313" key="10">
    <source>
        <dbReference type="Proteomes" id="UP000886595"/>
    </source>
</evidence>
<keyword evidence="10" id="KW-1185">Reference proteome</keyword>
<evidence type="ECO:0000256" key="8">
    <source>
        <dbReference type="ARBA" id="ARBA00023134"/>
    </source>
</evidence>
<evidence type="ECO:0000256" key="2">
    <source>
        <dbReference type="ARBA" id="ARBA00010290"/>
    </source>
</evidence>
<dbReference type="GO" id="GO:0005525">
    <property type="term" value="F:GTP binding"/>
    <property type="evidence" value="ECO:0007669"/>
    <property type="project" value="UniProtKB-KW"/>
</dbReference>
<dbReference type="SMART" id="SM00177">
    <property type="entry name" value="ARF"/>
    <property type="match status" value="1"/>
</dbReference>
<dbReference type="InterPro" id="IPR006689">
    <property type="entry name" value="Small_GTPase_ARF/SAR"/>
</dbReference>
<keyword evidence="6" id="KW-0813">Transport</keyword>
<dbReference type="AlphaFoldDB" id="A0A8X7W573"/>
<evidence type="ECO:0000256" key="1">
    <source>
        <dbReference type="ARBA" id="ARBA00004555"/>
    </source>
</evidence>
<evidence type="ECO:0000256" key="6">
    <source>
        <dbReference type="ARBA" id="ARBA00022927"/>
    </source>
</evidence>